<dbReference type="PROSITE" id="PS51635">
    <property type="entry name" value="PNPLA"/>
    <property type="match status" value="1"/>
</dbReference>
<dbReference type="Proteomes" id="UP000664701">
    <property type="component" value="Chromosome"/>
</dbReference>
<feature type="short sequence motif" description="GXSXG" evidence="4">
    <location>
        <begin position="167"/>
        <end position="171"/>
    </location>
</feature>
<evidence type="ECO:0000313" key="6">
    <source>
        <dbReference type="EMBL" id="WYJ75893.1"/>
    </source>
</evidence>
<keyword evidence="7" id="KW-1185">Reference proteome</keyword>
<dbReference type="RefSeq" id="WP_207941960.1">
    <property type="nucleotide sequence ID" value="NZ_CP147251.1"/>
</dbReference>
<evidence type="ECO:0000256" key="1">
    <source>
        <dbReference type="ARBA" id="ARBA00022801"/>
    </source>
</evidence>
<keyword evidence="2 4" id="KW-0442">Lipid degradation</keyword>
<dbReference type="Pfam" id="PF01734">
    <property type="entry name" value="Patatin"/>
    <property type="match status" value="1"/>
</dbReference>
<name>A0ABZ2SJ65_9ENTE</name>
<protein>
    <submittedName>
        <fullName evidence="6">NTE family protein</fullName>
    </submittedName>
</protein>
<feature type="active site" description="Proton acceptor" evidence="4">
    <location>
        <position position="307"/>
    </location>
</feature>
<keyword evidence="1 4" id="KW-0378">Hydrolase</keyword>
<evidence type="ECO:0000313" key="7">
    <source>
        <dbReference type="Proteomes" id="UP000664701"/>
    </source>
</evidence>
<keyword evidence="3 4" id="KW-0443">Lipid metabolism</keyword>
<dbReference type="Gene3D" id="3.40.1090.10">
    <property type="entry name" value="Cytosolic phospholipase A2 catalytic domain"/>
    <property type="match status" value="1"/>
</dbReference>
<reference evidence="6 7" key="1">
    <citation type="submission" date="2024-03" db="EMBL/GenBank/DDBJ databases">
        <title>The Genome Sequence of Enterococcus sp. DIV2402.</title>
        <authorList>
            <consortium name="The Broad Institute Genomics Platform"/>
            <consortium name="The Broad Institute Microbial Omics Core"/>
            <consortium name="The Broad Institute Genomic Center for Infectious Diseases"/>
            <person name="Earl A."/>
            <person name="Manson A."/>
            <person name="Gilmore M."/>
            <person name="Schwartman J."/>
            <person name="Shea T."/>
            <person name="Abouelleil A."/>
            <person name="Cao P."/>
            <person name="Chapman S."/>
            <person name="Cusick C."/>
            <person name="Young S."/>
            <person name="Neafsey D."/>
            <person name="Nusbaum C."/>
            <person name="Birren B."/>
        </authorList>
    </citation>
    <scope>NUCLEOTIDE SEQUENCE [LARGE SCALE GENOMIC DNA]</scope>
    <source>
        <strain evidence="6 7">DIV2402</strain>
    </source>
</reference>
<evidence type="ECO:0000256" key="2">
    <source>
        <dbReference type="ARBA" id="ARBA00022963"/>
    </source>
</evidence>
<gene>
    <name evidence="6" type="ORF">DOK78_000481</name>
</gene>
<dbReference type="CDD" id="cd07209">
    <property type="entry name" value="Pat_hypo_Ecoli_Z1214_like"/>
    <property type="match status" value="1"/>
</dbReference>
<organism evidence="6 7">
    <name type="scientific">Candidatus Enterococcus lowellii</name>
    <dbReference type="NCBI Taxonomy" id="2230877"/>
    <lineage>
        <taxon>Bacteria</taxon>
        <taxon>Bacillati</taxon>
        <taxon>Bacillota</taxon>
        <taxon>Bacilli</taxon>
        <taxon>Lactobacillales</taxon>
        <taxon>Enterococcaceae</taxon>
        <taxon>Enterococcus</taxon>
    </lineage>
</organism>
<dbReference type="PANTHER" id="PTHR14226:SF29">
    <property type="entry name" value="NEUROPATHY TARGET ESTERASE SWS"/>
    <property type="match status" value="1"/>
</dbReference>
<dbReference type="InterPro" id="IPR016035">
    <property type="entry name" value="Acyl_Trfase/lysoPLipase"/>
</dbReference>
<feature type="short sequence motif" description="DGA/G" evidence="4">
    <location>
        <begin position="307"/>
        <end position="309"/>
    </location>
</feature>
<feature type="short sequence motif" description="GXGXXG" evidence="4">
    <location>
        <begin position="140"/>
        <end position="145"/>
    </location>
</feature>
<dbReference type="EMBL" id="CP147251">
    <property type="protein sequence ID" value="WYJ75893.1"/>
    <property type="molecule type" value="Genomic_DNA"/>
</dbReference>
<proteinExistence type="predicted"/>
<dbReference type="InterPro" id="IPR002641">
    <property type="entry name" value="PNPLA_dom"/>
</dbReference>
<dbReference type="PANTHER" id="PTHR14226">
    <property type="entry name" value="NEUROPATHY TARGET ESTERASE/SWISS CHEESE D.MELANOGASTER"/>
    <property type="match status" value="1"/>
</dbReference>
<evidence type="ECO:0000256" key="4">
    <source>
        <dbReference type="PROSITE-ProRule" id="PRU01161"/>
    </source>
</evidence>
<dbReference type="InterPro" id="IPR050301">
    <property type="entry name" value="NTE"/>
</dbReference>
<sequence>MHSEKLFLSDLKQSTTFSISQLAVPFYTSHSVAREAFLKQAKKNQAWQLIGSEHLFLAIEFDSKQAILRNLLYVPIEKFSWKKSLVLIETFLRQRFVEEFVVPLQLGEMMTQWLCANGYEQTAQGLKKVFTYRTALVLGGGGARGSYQIGVWQALKSVGIPIDLITGTSVGALNGALVLMDDVEVARELWLTISTDKVLAFPEACATNQTFKELIQQVSSLATTALKENGASSQPLQDLLMQTFDEEKMQQSQIPLFVCTTRFPSLQEVVHHYDITNGLEELKWLTASASFYPGMVPMEIDQEQYVDGGYRNNLPIDVALAHGATECICVDIKGPGIAKKLTIPEEVAVVNYCSPWSLGNLLVFDSNRSESNYRLGYLETMKAFEQFNGYWYTFTLATAWKKEWRAFLRYLQNDPLYLTLMKRPDFWKKVSKLYHHKAPFEQGGLILVELAGRFFGLEATHVYTKELFLEKMQQTFNQERLAIGTLSITEWVATHHTQRFVLSEKNQLSHLYQIIKENKAVPQQIASLAPVMLVTAKFLVYLLETTEFVHDPTNTLQ</sequence>
<accession>A0ABZ2SJ65</accession>
<feature type="domain" description="PNPLA" evidence="5">
    <location>
        <begin position="136"/>
        <end position="320"/>
    </location>
</feature>
<feature type="active site" description="Nucleophile" evidence="4">
    <location>
        <position position="169"/>
    </location>
</feature>
<dbReference type="SUPFAM" id="SSF52151">
    <property type="entry name" value="FabD/lysophospholipase-like"/>
    <property type="match status" value="1"/>
</dbReference>
<evidence type="ECO:0000256" key="3">
    <source>
        <dbReference type="ARBA" id="ARBA00023098"/>
    </source>
</evidence>
<evidence type="ECO:0000259" key="5">
    <source>
        <dbReference type="PROSITE" id="PS51635"/>
    </source>
</evidence>